<dbReference type="Proteomes" id="UP000317730">
    <property type="component" value="Unassembled WGS sequence"/>
</dbReference>
<gene>
    <name evidence="1" type="ORF">APE01nite_20020</name>
</gene>
<evidence type="ECO:0000313" key="2">
    <source>
        <dbReference type="Proteomes" id="UP000317730"/>
    </source>
</evidence>
<evidence type="ECO:0008006" key="3">
    <source>
        <dbReference type="Google" id="ProtNLM"/>
    </source>
</evidence>
<dbReference type="AlphaFoldDB" id="A0A4Y3TZT0"/>
<accession>A0A4Y3TZT0</accession>
<keyword evidence="2" id="KW-1185">Reference proteome</keyword>
<protein>
    <recommendedName>
        <fullName evidence="3">TIR domain-containing protein</fullName>
    </recommendedName>
</protein>
<evidence type="ECO:0000313" key="1">
    <source>
        <dbReference type="EMBL" id="GEB86205.1"/>
    </source>
</evidence>
<proteinExistence type="predicted"/>
<dbReference type="RefSeq" id="WP_141377166.1">
    <property type="nucleotide sequence ID" value="NZ_BAPL01000002.1"/>
</dbReference>
<sequence length="132" mass="14808">MALLTETEVLARAGRTMKLRESTALESLTETASADATFDVFLSHSSREPENILLEIKGYLEDAGGRIGIAPVAQAARSTFDGEQYVGLYPYLDRAMIEGQNKWTLWINCGVREYTDFRSWVRGDAEITKRAR</sequence>
<dbReference type="EMBL" id="BJMV01000011">
    <property type="protein sequence ID" value="GEB86205.1"/>
    <property type="molecule type" value="Genomic_DNA"/>
</dbReference>
<reference evidence="1 2" key="1">
    <citation type="submission" date="2019-06" db="EMBL/GenBank/DDBJ databases">
        <title>Whole genome shotgun sequence of Acetobacter peroxydans NBRC 13755.</title>
        <authorList>
            <person name="Hosoyama A."/>
            <person name="Uohara A."/>
            <person name="Ohji S."/>
            <person name="Ichikawa N."/>
        </authorList>
    </citation>
    <scope>NUCLEOTIDE SEQUENCE [LARGE SCALE GENOMIC DNA]</scope>
    <source>
        <strain evidence="1 2">NBRC 13755</strain>
    </source>
</reference>
<organism evidence="1 2">
    <name type="scientific">Acetobacter peroxydans</name>
    <dbReference type="NCBI Taxonomy" id="104098"/>
    <lineage>
        <taxon>Bacteria</taxon>
        <taxon>Pseudomonadati</taxon>
        <taxon>Pseudomonadota</taxon>
        <taxon>Alphaproteobacteria</taxon>
        <taxon>Acetobacterales</taxon>
        <taxon>Acetobacteraceae</taxon>
        <taxon>Acetobacter</taxon>
    </lineage>
</organism>
<comment type="caution">
    <text evidence="1">The sequence shown here is derived from an EMBL/GenBank/DDBJ whole genome shotgun (WGS) entry which is preliminary data.</text>
</comment>
<name>A0A4Y3TZT0_9PROT</name>